<protein>
    <submittedName>
        <fullName evidence="2">DUF898 family protein</fullName>
    </submittedName>
</protein>
<evidence type="ECO:0000256" key="1">
    <source>
        <dbReference type="SAM" id="Phobius"/>
    </source>
</evidence>
<feature type="transmembrane region" description="Helical" evidence="1">
    <location>
        <begin position="101"/>
        <end position="121"/>
    </location>
</feature>
<feature type="transmembrane region" description="Helical" evidence="1">
    <location>
        <begin position="177"/>
        <end position="200"/>
    </location>
</feature>
<dbReference type="Pfam" id="PF05987">
    <property type="entry name" value="DUF898"/>
    <property type="match status" value="1"/>
</dbReference>
<proteinExistence type="predicted"/>
<dbReference type="AlphaFoldDB" id="A0A8I0MJP1"/>
<organism evidence="2 3">
    <name type="scientific">Citrobacter amalonaticus</name>
    <dbReference type="NCBI Taxonomy" id="35703"/>
    <lineage>
        <taxon>Bacteria</taxon>
        <taxon>Pseudomonadati</taxon>
        <taxon>Pseudomonadota</taxon>
        <taxon>Gammaproteobacteria</taxon>
        <taxon>Enterobacterales</taxon>
        <taxon>Enterobacteriaceae</taxon>
        <taxon>Citrobacter</taxon>
    </lineage>
</organism>
<evidence type="ECO:0000313" key="2">
    <source>
        <dbReference type="EMBL" id="MBE0128208.1"/>
    </source>
</evidence>
<feature type="transmembrane region" description="Helical" evidence="1">
    <location>
        <begin position="65"/>
        <end position="94"/>
    </location>
</feature>
<name>A0A8I0MJP1_CITAM</name>
<keyword evidence="1" id="KW-1133">Transmembrane helix</keyword>
<accession>A0A8I0MJP1</accession>
<feature type="transmembrane region" description="Helical" evidence="1">
    <location>
        <begin position="322"/>
        <end position="347"/>
    </location>
</feature>
<gene>
    <name evidence="2" type="ORF">FOT72_09345</name>
</gene>
<feature type="transmembrane region" description="Helical" evidence="1">
    <location>
        <begin position="141"/>
        <end position="165"/>
    </location>
</feature>
<keyword evidence="1" id="KW-0812">Transmembrane</keyword>
<feature type="transmembrane region" description="Helical" evidence="1">
    <location>
        <begin position="231"/>
        <end position="260"/>
    </location>
</feature>
<sequence>MDLFANNERKPRWQFDFHGRAGEYFIICLTNVLLCVITLGIYTPWAIVRSRRYIYENMELNGARFGYHATGLAIFLSWLFVVLFFVVISFFAAIPALELTLMLAFFLVLPVFMVKSIKYNAMMTTLNNVRFNFHCSLGRAWWVMMGLPVVLYIILTVLILVIVSIPGDISYNVEAIITKFLLAFVIFLVGMGIIAGIIYAKWISLVGGGGQFGIHRFSVAASVKQCIKVCLLSMLILVPFLVVIAWLFSDIFGAIVLANMGGGMSDERLGMLILSYQGEIIACYLLYFAAILFSTGYMWMGLRNHFMNNLTLADGSIRFHSGIAFHALIVQWVLIAVVSSITLGLAYPFMKMRYLRFLAANTWVDGDLDTLELTDHDEQPETGPIAVLSRGMMTQIPFI</sequence>
<feature type="transmembrane region" description="Helical" evidence="1">
    <location>
        <begin position="281"/>
        <end position="302"/>
    </location>
</feature>
<comment type="caution">
    <text evidence="2">The sequence shown here is derived from an EMBL/GenBank/DDBJ whole genome shotgun (WGS) entry which is preliminary data.</text>
</comment>
<dbReference type="RefSeq" id="WP_061075381.1">
    <property type="nucleotide sequence ID" value="NZ_CP014015.2"/>
</dbReference>
<dbReference type="OrthoDB" id="9765721at2"/>
<dbReference type="EMBL" id="VKME01000008">
    <property type="protein sequence ID" value="MBE0128208.1"/>
    <property type="molecule type" value="Genomic_DNA"/>
</dbReference>
<feature type="transmembrane region" description="Helical" evidence="1">
    <location>
        <begin position="21"/>
        <end position="45"/>
    </location>
</feature>
<reference evidence="2" key="1">
    <citation type="submission" date="2019-07" db="EMBL/GenBank/DDBJ databases">
        <title>KPC-2 carbapenem resistent Enterobacterales isolates from Germany.</title>
        <authorList>
            <person name="Yao Y."/>
            <person name="Falgenhauer L."/>
            <person name="Imirzalioglu C."/>
            <person name="Chakraborty T."/>
        </authorList>
    </citation>
    <scope>NUCLEOTIDE SEQUENCE</scope>
    <source>
        <strain evidence="2">CA13304</strain>
    </source>
</reference>
<dbReference type="InterPro" id="IPR010295">
    <property type="entry name" value="DUF898"/>
</dbReference>
<keyword evidence="1" id="KW-0472">Membrane</keyword>
<evidence type="ECO:0000313" key="3">
    <source>
        <dbReference type="Proteomes" id="UP000656723"/>
    </source>
</evidence>
<dbReference type="Proteomes" id="UP000656723">
    <property type="component" value="Unassembled WGS sequence"/>
</dbReference>